<dbReference type="GO" id="GO:0008654">
    <property type="term" value="P:phospholipid biosynthetic process"/>
    <property type="evidence" value="ECO:0007669"/>
    <property type="project" value="UniProtKB-KW"/>
</dbReference>
<reference evidence="2 3" key="1">
    <citation type="submission" date="2008-07" db="EMBL/GenBank/DDBJ databases">
        <authorList>
            <person name="Tandeau de Marsac N."/>
            <person name="Ferriera S."/>
            <person name="Johnson J."/>
            <person name="Kravitz S."/>
            <person name="Beeson K."/>
            <person name="Sutton G."/>
            <person name="Rogers Y.-H."/>
            <person name="Friedman R."/>
            <person name="Frazier M."/>
            <person name="Venter J.C."/>
        </authorList>
    </citation>
    <scope>NUCLEOTIDE SEQUENCE [LARGE SCALE GENOMIC DNA]</scope>
    <source>
        <strain evidence="2 3">PCC 7420</strain>
    </source>
</reference>
<dbReference type="SUPFAM" id="SSF51905">
    <property type="entry name" value="FAD/NAD(P)-binding domain"/>
    <property type="match status" value="1"/>
</dbReference>
<dbReference type="InterPro" id="IPR002938">
    <property type="entry name" value="FAD-bd"/>
</dbReference>
<dbReference type="PANTHER" id="PTHR42685:SF18">
    <property type="entry name" value="DIGERANYLGERANYLGLYCEROPHOSPHOLIPID REDUCTASE"/>
    <property type="match status" value="1"/>
</dbReference>
<evidence type="ECO:0000313" key="3">
    <source>
        <dbReference type="Proteomes" id="UP000003835"/>
    </source>
</evidence>
<accession>B4VZV0</accession>
<dbReference type="AlphaFoldDB" id="B4VZV0"/>
<dbReference type="OrthoDB" id="538871at2"/>
<dbReference type="GO" id="GO:0016491">
    <property type="term" value="F:oxidoreductase activity"/>
    <property type="evidence" value="ECO:0007669"/>
    <property type="project" value="UniProtKB-KW"/>
</dbReference>
<dbReference type="EMBL" id="DS989863">
    <property type="protein sequence ID" value="EDX72575.1"/>
    <property type="molecule type" value="Genomic_DNA"/>
</dbReference>
<dbReference type="STRING" id="118168.MC7420_2483"/>
<dbReference type="PRINTS" id="PR00411">
    <property type="entry name" value="PNDRDTASEI"/>
</dbReference>
<name>B4VZV0_9CYAN</name>
<gene>
    <name evidence="2" type="ORF">MC7420_2483</name>
</gene>
<evidence type="ECO:0000313" key="2">
    <source>
        <dbReference type="EMBL" id="EDX72575.1"/>
    </source>
</evidence>
<proteinExistence type="predicted"/>
<dbReference type="PANTHER" id="PTHR42685">
    <property type="entry name" value="GERANYLGERANYL DIPHOSPHATE REDUCTASE"/>
    <property type="match status" value="1"/>
</dbReference>
<organism evidence="2 3">
    <name type="scientific">Coleofasciculus chthonoplastes PCC 7420</name>
    <dbReference type="NCBI Taxonomy" id="118168"/>
    <lineage>
        <taxon>Bacteria</taxon>
        <taxon>Bacillati</taxon>
        <taxon>Cyanobacteriota</taxon>
        <taxon>Cyanophyceae</taxon>
        <taxon>Coleofasciculales</taxon>
        <taxon>Coleofasciculaceae</taxon>
        <taxon>Coleofasciculus</taxon>
    </lineage>
</organism>
<feature type="domain" description="FAD-binding" evidence="1">
    <location>
        <begin position="4"/>
        <end position="317"/>
    </location>
</feature>
<dbReference type="Gene3D" id="3.50.50.60">
    <property type="entry name" value="FAD/NAD(P)-binding domain"/>
    <property type="match status" value="1"/>
</dbReference>
<dbReference type="Pfam" id="PF01494">
    <property type="entry name" value="FAD_binding_3"/>
    <property type="match status" value="1"/>
</dbReference>
<dbReference type="eggNOG" id="COG0644">
    <property type="taxonomic scope" value="Bacteria"/>
</dbReference>
<dbReference type="Proteomes" id="UP000003835">
    <property type="component" value="Unassembled WGS sequence"/>
</dbReference>
<evidence type="ECO:0000259" key="1">
    <source>
        <dbReference type="Pfam" id="PF01494"/>
    </source>
</evidence>
<dbReference type="HOGENOM" id="CLU_688346_0_0_3"/>
<sequence>MRKFDVVVVGAGPAGGQCARWLAKSGYQVLLVEQHETFEKNNFSSAATPLETLEKFDLPEDVVGSFWHNLVIVTTNLTRNWDAPQTLGAVLNFAKLKQFLADEVKSCGGEVWLGCRYVRYVQTDGETRVELKPRGREPITVKTQVLVDATGPARAVMYPKESEKPAFFKPSGIEYLIEVSDNDYDKYAHSLWFFLGHKWMPKGYSWIFPMEKPRLKVGAASYRLDHKIIKHTESIRYYIDLLIHEHIRAKDYRIIDTHGSTLHYSSGLRDIYYRDNIIAIGDAVSMVNLLGGEGIRHAMHCAEIAGKHIQQYLKGQSASFQEYQKELYQKFYRTWNLSEKICKQRYLIESDEKIDEGVSYLTPLDTQEMMDIVFYYKFNKLSKSLIVYLIRKIRSWWKAKYVMKYKS</sequence>
<dbReference type="InterPro" id="IPR036188">
    <property type="entry name" value="FAD/NAD-bd_sf"/>
</dbReference>
<dbReference type="InterPro" id="IPR050407">
    <property type="entry name" value="Geranylgeranyl_reductase"/>
</dbReference>
<keyword evidence="3" id="KW-1185">Reference proteome</keyword>
<protein>
    <submittedName>
        <fullName evidence="2">FAD dependent oxidoreductase, putative</fullName>
    </submittedName>
</protein>
<dbReference type="RefSeq" id="WP_006104257.1">
    <property type="nucleotide sequence ID" value="NZ_DS989863.1"/>
</dbReference>